<feature type="transmembrane region" description="Helical" evidence="1">
    <location>
        <begin position="149"/>
        <end position="171"/>
    </location>
</feature>
<accession>A0A212LTV7</accession>
<keyword evidence="1" id="KW-0472">Membrane</keyword>
<dbReference type="EMBL" id="FMJE01000003">
    <property type="protein sequence ID" value="SCM80963.1"/>
    <property type="molecule type" value="Genomic_DNA"/>
</dbReference>
<gene>
    <name evidence="2" type="ORF">KL86SPO_31142</name>
</gene>
<feature type="transmembrane region" description="Helical" evidence="1">
    <location>
        <begin position="177"/>
        <end position="201"/>
    </location>
</feature>
<evidence type="ECO:0000313" key="2">
    <source>
        <dbReference type="EMBL" id="SCM80963.1"/>
    </source>
</evidence>
<keyword evidence="1" id="KW-0812">Transmembrane</keyword>
<dbReference type="RefSeq" id="WP_288184131.1">
    <property type="nucleotide sequence ID" value="NZ_LT608335.1"/>
</dbReference>
<dbReference type="AlphaFoldDB" id="A0A212LTV7"/>
<keyword evidence="1" id="KW-1133">Transmembrane helix</keyword>
<reference evidence="2" key="1">
    <citation type="submission" date="2016-08" db="EMBL/GenBank/DDBJ databases">
        <authorList>
            <person name="Seilhamer J.J."/>
        </authorList>
    </citation>
    <scope>NUCLEOTIDE SEQUENCE</scope>
    <source>
        <strain evidence="2">86</strain>
    </source>
</reference>
<evidence type="ECO:0000256" key="1">
    <source>
        <dbReference type="SAM" id="Phobius"/>
    </source>
</evidence>
<proteinExistence type="predicted"/>
<organism evidence="2">
    <name type="scientific">uncultured Sporomusa sp</name>
    <dbReference type="NCBI Taxonomy" id="307249"/>
    <lineage>
        <taxon>Bacteria</taxon>
        <taxon>Bacillati</taxon>
        <taxon>Bacillota</taxon>
        <taxon>Negativicutes</taxon>
        <taxon>Selenomonadales</taxon>
        <taxon>Sporomusaceae</taxon>
        <taxon>Sporomusa</taxon>
        <taxon>environmental samples</taxon>
    </lineage>
</organism>
<sequence length="215" mass="24894">MEYNHIEQSRIPACTLDTQLFTKLWSVFSQDGDFLWHATIGENDDLLGKQEQEERPIRTIESWEELIAVAKKMPRIDQLTLTVEVPEKGTIAIALKNFVPCSGKLIVTGAEEQWVNDRFDDCLALFTARKKTFNTLLYTRLGFDVVQTVIPLGSMFIIVLLAAVYFIPIEIRVSEWYWWITGATIIVTLRSAYSVSNWLIVYCMNKYPYIKWQGR</sequence>
<protein>
    <submittedName>
        <fullName evidence="2">Uncharacterized protein</fullName>
    </submittedName>
</protein>
<name>A0A212LTV7_9FIRM</name>